<feature type="domain" description="Signal transduction histidine kinase internal region" evidence="2">
    <location>
        <begin position="161"/>
        <end position="239"/>
    </location>
</feature>
<dbReference type="InterPro" id="IPR010559">
    <property type="entry name" value="Sig_transdc_His_kin_internal"/>
</dbReference>
<evidence type="ECO:0000256" key="1">
    <source>
        <dbReference type="SAM" id="Phobius"/>
    </source>
</evidence>
<feature type="transmembrane region" description="Helical" evidence="1">
    <location>
        <begin position="7"/>
        <end position="29"/>
    </location>
</feature>
<dbReference type="Proteomes" id="UP000614460">
    <property type="component" value="Unassembled WGS sequence"/>
</dbReference>
<gene>
    <name evidence="3" type="ORF">GCM10011516_09240</name>
</gene>
<dbReference type="Pfam" id="PF06580">
    <property type="entry name" value="His_kinase"/>
    <property type="match status" value="1"/>
</dbReference>
<dbReference type="EMBL" id="BMKM01000001">
    <property type="protein sequence ID" value="GGE13536.1"/>
    <property type="molecule type" value="Genomic_DNA"/>
</dbReference>
<reference evidence="3" key="2">
    <citation type="submission" date="2020-09" db="EMBL/GenBank/DDBJ databases">
        <authorList>
            <person name="Sun Q."/>
            <person name="Zhou Y."/>
        </authorList>
    </citation>
    <scope>NUCLEOTIDE SEQUENCE</scope>
    <source>
        <strain evidence="3">CGMCC 1.15966</strain>
    </source>
</reference>
<dbReference type="PANTHER" id="PTHR34220">
    <property type="entry name" value="SENSOR HISTIDINE KINASE YPDA"/>
    <property type="match status" value="1"/>
</dbReference>
<evidence type="ECO:0000313" key="3">
    <source>
        <dbReference type="EMBL" id="GGE13536.1"/>
    </source>
</evidence>
<dbReference type="RefSeq" id="WP_182497657.1">
    <property type="nucleotide sequence ID" value="NZ_BMKM01000001.1"/>
</dbReference>
<keyword evidence="1" id="KW-0812">Transmembrane</keyword>
<feature type="transmembrane region" description="Helical" evidence="1">
    <location>
        <begin position="78"/>
        <end position="106"/>
    </location>
</feature>
<name>A0A8H9FX33_9SPHI</name>
<sequence>MKTFLISILTAVLISLAIYSIIAIIVLFSTGSLEMSFITAPESVAGIAYGICLYLTGKASGKILNFIIPDKSRAVQRVIGYILLTCILAPIVIFCINVTISVLWQGNSLDYFLKNEYWFSYIPITIISIFIGLGFYGFYYYKVHKNKQIAQQKMIAGEATAQLESLKNQIDPHFLFNSLNVLIGLIEEDQKNAITYTKSLSKIYRYILEHKDKEYVSIQQELEFANNYISLLQIRFEDAIIYKKSKVEDLDDSYSTVPLALQLLLENCIQHNKATEESPLKIDIYRENDFLVVENNLQEKENKTPSTKVGLRNIRERYQLTSKKEIEVIKTMEKFVVKLPILHA</sequence>
<protein>
    <recommendedName>
        <fullName evidence="2">Signal transduction histidine kinase internal region domain-containing protein</fullName>
    </recommendedName>
</protein>
<dbReference type="GO" id="GO:0016020">
    <property type="term" value="C:membrane"/>
    <property type="evidence" value="ECO:0007669"/>
    <property type="project" value="InterPro"/>
</dbReference>
<keyword evidence="1" id="KW-1133">Transmembrane helix</keyword>
<dbReference type="GO" id="GO:0000155">
    <property type="term" value="F:phosphorelay sensor kinase activity"/>
    <property type="evidence" value="ECO:0007669"/>
    <property type="project" value="InterPro"/>
</dbReference>
<keyword evidence="4" id="KW-1185">Reference proteome</keyword>
<dbReference type="InterPro" id="IPR050640">
    <property type="entry name" value="Bact_2-comp_sensor_kinase"/>
</dbReference>
<organism evidence="3 4">
    <name type="scientific">Sphingobacterium cellulitidis</name>
    <dbReference type="NCBI Taxonomy" id="1768011"/>
    <lineage>
        <taxon>Bacteria</taxon>
        <taxon>Pseudomonadati</taxon>
        <taxon>Bacteroidota</taxon>
        <taxon>Sphingobacteriia</taxon>
        <taxon>Sphingobacteriales</taxon>
        <taxon>Sphingobacteriaceae</taxon>
        <taxon>Sphingobacterium</taxon>
    </lineage>
</organism>
<dbReference type="InterPro" id="IPR036890">
    <property type="entry name" value="HATPase_C_sf"/>
</dbReference>
<keyword evidence="1" id="KW-0472">Membrane</keyword>
<evidence type="ECO:0000313" key="4">
    <source>
        <dbReference type="Proteomes" id="UP000614460"/>
    </source>
</evidence>
<proteinExistence type="predicted"/>
<dbReference type="Gene3D" id="3.30.565.10">
    <property type="entry name" value="Histidine kinase-like ATPase, C-terminal domain"/>
    <property type="match status" value="1"/>
</dbReference>
<feature type="transmembrane region" description="Helical" evidence="1">
    <location>
        <begin position="118"/>
        <end position="141"/>
    </location>
</feature>
<dbReference type="PANTHER" id="PTHR34220:SF7">
    <property type="entry name" value="SENSOR HISTIDINE KINASE YPDA"/>
    <property type="match status" value="1"/>
</dbReference>
<dbReference type="AlphaFoldDB" id="A0A8H9FX33"/>
<comment type="caution">
    <text evidence="3">The sequence shown here is derived from an EMBL/GenBank/DDBJ whole genome shotgun (WGS) entry which is preliminary data.</text>
</comment>
<accession>A0A8H9FX33</accession>
<evidence type="ECO:0000259" key="2">
    <source>
        <dbReference type="Pfam" id="PF06580"/>
    </source>
</evidence>
<reference evidence="3" key="1">
    <citation type="journal article" date="2014" name="Int. J. Syst. Evol. Microbiol.">
        <title>Complete genome sequence of Corynebacterium casei LMG S-19264T (=DSM 44701T), isolated from a smear-ripened cheese.</title>
        <authorList>
            <consortium name="US DOE Joint Genome Institute (JGI-PGF)"/>
            <person name="Walter F."/>
            <person name="Albersmeier A."/>
            <person name="Kalinowski J."/>
            <person name="Ruckert C."/>
        </authorList>
    </citation>
    <scope>NUCLEOTIDE SEQUENCE</scope>
    <source>
        <strain evidence="3">CGMCC 1.15966</strain>
    </source>
</reference>